<proteinExistence type="predicted"/>
<dbReference type="eggNOG" id="ENOG5031XVD">
    <property type="taxonomic scope" value="Bacteria"/>
</dbReference>
<dbReference type="OrthoDB" id="9788616at2"/>
<dbReference type="PATRIC" id="fig|1162668.3.peg.927"/>
<accession>I0IMK7</accession>
<dbReference type="RefSeq" id="WP_014448998.1">
    <property type="nucleotide sequence ID" value="NC_017094.1"/>
</dbReference>
<dbReference type="STRING" id="1162668.LFE_0791"/>
<organism evidence="1 2">
    <name type="scientific">Leptospirillum ferrooxidans (strain C2-3)</name>
    <dbReference type="NCBI Taxonomy" id="1162668"/>
    <lineage>
        <taxon>Bacteria</taxon>
        <taxon>Pseudomonadati</taxon>
        <taxon>Nitrospirota</taxon>
        <taxon>Nitrospiria</taxon>
        <taxon>Nitrospirales</taxon>
        <taxon>Nitrospiraceae</taxon>
        <taxon>Leptospirillum</taxon>
    </lineage>
</organism>
<reference evidence="2" key="2">
    <citation type="submission" date="2012-03" db="EMBL/GenBank/DDBJ databases">
        <title>The complete genome sequence of the pioneer microbe on fresh volcanic deposit, Leptospirillum ferrooxidans strain C2-3.</title>
        <authorList>
            <person name="Fujimura R."/>
            <person name="Sato Y."/>
            <person name="Nishizawa T."/>
            <person name="Nanba K."/>
            <person name="Oshima K."/>
            <person name="Hattori M."/>
            <person name="Kamijo T."/>
            <person name="Ohta H."/>
        </authorList>
    </citation>
    <scope>NUCLEOTIDE SEQUENCE [LARGE SCALE GENOMIC DNA]</scope>
    <source>
        <strain evidence="2">C2-3</strain>
    </source>
</reference>
<protein>
    <recommendedName>
        <fullName evidence="3">Transposase</fullName>
    </recommendedName>
</protein>
<evidence type="ECO:0008006" key="3">
    <source>
        <dbReference type="Google" id="ProtNLM"/>
    </source>
</evidence>
<dbReference type="HOGENOM" id="CLU_051011_0_0_0"/>
<dbReference type="Proteomes" id="UP000007382">
    <property type="component" value="Chromosome"/>
</dbReference>
<dbReference type="EMBL" id="AP012342">
    <property type="protein sequence ID" value="BAM06506.1"/>
    <property type="molecule type" value="Genomic_DNA"/>
</dbReference>
<gene>
    <name evidence="1" type="ordered locus">LFE_0791</name>
</gene>
<name>I0IMK7_LEPFC</name>
<evidence type="ECO:0000313" key="1">
    <source>
        <dbReference type="EMBL" id="BAM06506.1"/>
    </source>
</evidence>
<dbReference type="AlphaFoldDB" id="I0IMK7"/>
<dbReference type="KEGG" id="lfc:LFE_0791"/>
<evidence type="ECO:0000313" key="2">
    <source>
        <dbReference type="Proteomes" id="UP000007382"/>
    </source>
</evidence>
<sequence>MDTLRIPNPTPNAIPSKAQPLVDRISTAFRALPDGRKPGNNTKYSMHDAACSAFSVFFTQSPSFLSFQRNLALTTGRNNVQSLFGVHDVPTDPQIRNILDPVKAKEVAPLIQEVGYALWAEGCLSDYRVLNGTVLIALDGTDTFSSDSGILCPSCHVSNRSDGSVLHRHIAMTPALVAPGEPRVVALPPEFVVREDGREKQDCEIRAASRWLDTWGIHYASWGVTLLGDDLYAHQPFCQKARDAGFHFLFTCKPASHPTITEWVVDFARSGPIGTHSVIIARSQGKAKGKRIPRVVRECWSFRFMADLPLRDTDDALLANWFELTVTDEETGQILYHNSWITDHPVTEDTLVALAKAGRARWKIENEHIQTVRRVKLSQ</sequence>
<reference evidence="1 2" key="1">
    <citation type="journal article" date="2012" name="J. Bacteriol.">
        <title>Complete Genome Sequence of Leptospirillum ferrooxidans Strain C2-3, Isolated from a Fresh Volcanic Ash Deposit on the Island of Miyake, Japan.</title>
        <authorList>
            <person name="Fujimura R."/>
            <person name="Sato Y."/>
            <person name="Nishizawa T."/>
            <person name="Oshima K."/>
            <person name="Kim S.-W."/>
            <person name="Hattori M."/>
            <person name="Kamijo T."/>
            <person name="Ohta H."/>
        </authorList>
    </citation>
    <scope>NUCLEOTIDE SEQUENCE [LARGE SCALE GENOMIC DNA]</scope>
    <source>
        <strain evidence="1 2">C2-3</strain>
    </source>
</reference>
<keyword evidence="2" id="KW-1185">Reference proteome</keyword>